<feature type="compositionally biased region" description="Pro residues" evidence="1">
    <location>
        <begin position="74"/>
        <end position="116"/>
    </location>
</feature>
<accession>A0A4V2UNS3</accession>
<keyword evidence="2" id="KW-0131">Cell cycle</keyword>
<evidence type="ECO:0000313" key="2">
    <source>
        <dbReference type="EMBL" id="TCS63151.1"/>
    </source>
</evidence>
<dbReference type="GO" id="GO:0051301">
    <property type="term" value="P:cell division"/>
    <property type="evidence" value="ECO:0007669"/>
    <property type="project" value="UniProtKB-KW"/>
</dbReference>
<dbReference type="SUPFAM" id="SSF74653">
    <property type="entry name" value="TolA/TonB C-terminal domain"/>
    <property type="match status" value="1"/>
</dbReference>
<keyword evidence="2" id="KW-0132">Cell division</keyword>
<organism evidence="2 3">
    <name type="scientific">Varunaivibrio sulfuroxidans</name>
    <dbReference type="NCBI Taxonomy" id="1773489"/>
    <lineage>
        <taxon>Bacteria</taxon>
        <taxon>Pseudomonadati</taxon>
        <taxon>Pseudomonadota</taxon>
        <taxon>Alphaproteobacteria</taxon>
        <taxon>Rhodospirillales</taxon>
        <taxon>Magnetovibrionaceae</taxon>
        <taxon>Varunaivibrio</taxon>
    </lineage>
</organism>
<sequence length="318" mass="34612">MYKNLALSVGIHTLVLALAYFGLPMLHRPVQNVDVPVFVDVLTVADKTNVGATRPKPEKADVKPVKKTEAVKKTPPPKVKPKASPPPKPKPKPKASPPPKPKASPPPKPKAPPVPKAPKAVAAPPSVTQVKAKKQDKPKPKPKPEPKPKPKPKKKPAPDPFASVLHTVEKLNAPPPPKVEKKQVQKSAPAKTSFADKIAKVLQKATPDYMASQPLTISEKDLVRRQIAQCWNPPAGAKNAQDMIITIAMAMNPDGTVREARLEGAGQMRSDPFYRAMAESALRAVLNPRCSPFKLPPEKYATWQKMTLTFNPKEMFGL</sequence>
<feature type="compositionally biased region" description="Basic and acidic residues" evidence="1">
    <location>
        <begin position="55"/>
        <end position="72"/>
    </location>
</feature>
<feature type="region of interest" description="Disordered" evidence="1">
    <location>
        <begin position="51"/>
        <end position="192"/>
    </location>
</feature>
<proteinExistence type="predicted"/>
<gene>
    <name evidence="2" type="ORF">EDD55_104245</name>
</gene>
<dbReference type="AlphaFoldDB" id="A0A4V2UNS3"/>
<dbReference type="Proteomes" id="UP000295304">
    <property type="component" value="Unassembled WGS sequence"/>
</dbReference>
<dbReference type="Gene3D" id="3.30.1150.10">
    <property type="match status" value="1"/>
</dbReference>
<name>A0A4V2UNS3_9PROT</name>
<dbReference type="OrthoDB" id="7161229at2"/>
<comment type="caution">
    <text evidence="2">The sequence shown here is derived from an EMBL/GenBank/DDBJ whole genome shotgun (WGS) entry which is preliminary data.</text>
</comment>
<protein>
    <submittedName>
        <fullName evidence="2">Cell division and transport-associated protein TolA</fullName>
    </submittedName>
</protein>
<dbReference type="RefSeq" id="WP_132938868.1">
    <property type="nucleotide sequence ID" value="NZ_CP119676.1"/>
</dbReference>
<keyword evidence="3" id="KW-1185">Reference proteome</keyword>
<reference evidence="2 3" key="1">
    <citation type="submission" date="2019-03" db="EMBL/GenBank/DDBJ databases">
        <title>Genomic Encyclopedia of Type Strains, Phase IV (KMG-IV): sequencing the most valuable type-strain genomes for metagenomic binning, comparative biology and taxonomic classification.</title>
        <authorList>
            <person name="Goeker M."/>
        </authorList>
    </citation>
    <scope>NUCLEOTIDE SEQUENCE [LARGE SCALE GENOMIC DNA]</scope>
    <source>
        <strain evidence="2 3">DSM 101688</strain>
    </source>
</reference>
<dbReference type="EMBL" id="SLZW01000004">
    <property type="protein sequence ID" value="TCS63151.1"/>
    <property type="molecule type" value="Genomic_DNA"/>
</dbReference>
<feature type="compositionally biased region" description="Basic and acidic residues" evidence="1">
    <location>
        <begin position="133"/>
        <end position="148"/>
    </location>
</feature>
<evidence type="ECO:0000313" key="3">
    <source>
        <dbReference type="Proteomes" id="UP000295304"/>
    </source>
</evidence>
<feature type="compositionally biased region" description="Low complexity" evidence="1">
    <location>
        <begin position="117"/>
        <end position="127"/>
    </location>
</feature>
<dbReference type="PRINTS" id="PR01217">
    <property type="entry name" value="PRICHEXTENSN"/>
</dbReference>
<evidence type="ECO:0000256" key="1">
    <source>
        <dbReference type="SAM" id="MobiDB-lite"/>
    </source>
</evidence>